<comment type="subcellular location">
    <subcellularLocation>
        <location evidence="1">Cell membrane</location>
        <topology evidence="1">Multi-pass membrane protein</topology>
    </subcellularLocation>
</comment>
<evidence type="ECO:0000256" key="6">
    <source>
        <dbReference type="ARBA" id="ARBA00022989"/>
    </source>
</evidence>
<feature type="transmembrane region" description="Helical" evidence="8">
    <location>
        <begin position="375"/>
        <end position="397"/>
    </location>
</feature>
<dbReference type="Pfam" id="PF07690">
    <property type="entry name" value="MFS_1"/>
    <property type="match status" value="1"/>
</dbReference>
<dbReference type="InterPro" id="IPR004638">
    <property type="entry name" value="EmrB-like"/>
</dbReference>
<dbReference type="Gene3D" id="1.20.1720.10">
    <property type="entry name" value="Multidrug resistance protein D"/>
    <property type="match status" value="1"/>
</dbReference>
<dbReference type="InterPro" id="IPR036259">
    <property type="entry name" value="MFS_trans_sf"/>
</dbReference>
<feature type="transmembrane region" description="Helical" evidence="8">
    <location>
        <begin position="12"/>
        <end position="41"/>
    </location>
</feature>
<keyword evidence="11" id="KW-1185">Reference proteome</keyword>
<proteinExistence type="inferred from homology"/>
<keyword evidence="6 8" id="KW-1133">Transmembrane helix</keyword>
<feature type="transmembrane region" description="Helical" evidence="8">
    <location>
        <begin position="140"/>
        <end position="161"/>
    </location>
</feature>
<evidence type="ECO:0000313" key="11">
    <source>
        <dbReference type="Proteomes" id="UP000214646"/>
    </source>
</evidence>
<feature type="transmembrane region" description="Helical" evidence="8">
    <location>
        <begin position="495"/>
        <end position="516"/>
    </location>
</feature>
<keyword evidence="3" id="KW-0813">Transport</keyword>
<evidence type="ECO:0000256" key="4">
    <source>
        <dbReference type="ARBA" id="ARBA00022475"/>
    </source>
</evidence>
<feature type="domain" description="Major facilitator superfamily (MFS) profile" evidence="9">
    <location>
        <begin position="15"/>
        <end position="521"/>
    </location>
</feature>
<dbReference type="NCBIfam" id="TIGR00711">
    <property type="entry name" value="efflux_EmrB"/>
    <property type="match status" value="1"/>
</dbReference>
<dbReference type="GO" id="GO:0005886">
    <property type="term" value="C:plasma membrane"/>
    <property type="evidence" value="ECO:0007669"/>
    <property type="project" value="UniProtKB-SubCell"/>
</dbReference>
<evidence type="ECO:0000256" key="7">
    <source>
        <dbReference type="ARBA" id="ARBA00023136"/>
    </source>
</evidence>
<keyword evidence="5 8" id="KW-0812">Transmembrane</keyword>
<keyword evidence="7 8" id="KW-0472">Membrane</keyword>
<feature type="transmembrane region" description="Helical" evidence="8">
    <location>
        <begin position="81"/>
        <end position="100"/>
    </location>
</feature>
<accession>A0A225DRS8</accession>
<keyword evidence="4" id="KW-1003">Cell membrane</keyword>
<name>A0A225DRS8_9BACT</name>
<feature type="transmembrane region" description="Helical" evidence="8">
    <location>
        <begin position="240"/>
        <end position="260"/>
    </location>
</feature>
<dbReference type="GO" id="GO:0022857">
    <property type="term" value="F:transmembrane transporter activity"/>
    <property type="evidence" value="ECO:0007669"/>
    <property type="project" value="InterPro"/>
</dbReference>
<comment type="caution">
    <text evidence="10">The sequence shown here is derived from an EMBL/GenBank/DDBJ whole genome shotgun (WGS) entry which is preliminary data.</text>
</comment>
<dbReference type="InterPro" id="IPR020846">
    <property type="entry name" value="MFS_dom"/>
</dbReference>
<feature type="transmembrane region" description="Helical" evidence="8">
    <location>
        <begin position="280"/>
        <end position="298"/>
    </location>
</feature>
<evidence type="ECO:0000259" key="9">
    <source>
        <dbReference type="PROSITE" id="PS50850"/>
    </source>
</evidence>
<protein>
    <submittedName>
        <fullName evidence="10">Drug resistance transporter EmrB/QacA subfamily</fullName>
    </submittedName>
</protein>
<evidence type="ECO:0000256" key="5">
    <source>
        <dbReference type="ARBA" id="ARBA00022692"/>
    </source>
</evidence>
<dbReference type="PANTHER" id="PTHR42718:SF9">
    <property type="entry name" value="MAJOR FACILITATOR SUPERFAMILY MULTIDRUG TRANSPORTER MFSC"/>
    <property type="match status" value="1"/>
</dbReference>
<evidence type="ECO:0000313" key="10">
    <source>
        <dbReference type="EMBL" id="OWK40286.1"/>
    </source>
</evidence>
<dbReference type="PROSITE" id="PS50850">
    <property type="entry name" value="MFS"/>
    <property type="match status" value="1"/>
</dbReference>
<sequence>MSTVAATRATNPWLVAIAVVVPTFMEVLDTTIANVALRYIAGGLSAAQVDSEWVITSYLAANAIVLPMSGWLLSRLGRRNYFLISVAGFTFSSLMCGLSTSLEELILFRVFQGLFGGGLQPCTQGILLDTFPEEKRGLGLTMFAVAALIAPIIGPTLGGYITDNYSWVWIFFINVPVGLIAMGACWMLVKDPPYLVAERAAKRNNPVGFDIIGLALLVVSVVCWEVVLSKGQEWDWFGDPFWRVQTLAGLFVVCLGGLIVWELRHPAPLVNLRPLADRNFAVAALVIACAYAVLYGQTTSLPSMLQTLFGYDATHSGLVLSPSGAFAILLMPVVAILLGRGTDARWLVMAGLALMAAGNFWLSRMNLDIGPWDVVWPRVVTIAGLSLVFTPLTVAAYQNIPLPLQGAAVGVFSLLRNEGGSVGTSVAQTIEERREQFHLLRLNEFLDPLNPALADYLANLRPGLIANVGDPVTADQLGYQIVDNLRLQQAASLSYFDVFLAFAAVAGVLCPLILLMRRSVAKKGAHLVAD</sequence>
<feature type="transmembrane region" description="Helical" evidence="8">
    <location>
        <begin position="167"/>
        <end position="189"/>
    </location>
</feature>
<reference evidence="11" key="1">
    <citation type="submission" date="2017-06" db="EMBL/GenBank/DDBJ databases">
        <title>Genome analysis of Fimbriiglobus ruber SP5, the first member of the order Planctomycetales with confirmed chitinolytic capability.</title>
        <authorList>
            <person name="Ravin N.V."/>
            <person name="Rakitin A.L."/>
            <person name="Ivanova A.A."/>
            <person name="Beletsky A.V."/>
            <person name="Kulichevskaya I.S."/>
            <person name="Mardanov A.V."/>
            <person name="Dedysh S.N."/>
        </authorList>
    </citation>
    <scope>NUCLEOTIDE SEQUENCE [LARGE SCALE GENOMIC DNA]</scope>
    <source>
        <strain evidence="11">SP5</strain>
    </source>
</reference>
<evidence type="ECO:0000256" key="3">
    <source>
        <dbReference type="ARBA" id="ARBA00022448"/>
    </source>
</evidence>
<organism evidence="10 11">
    <name type="scientific">Fimbriiglobus ruber</name>
    <dbReference type="NCBI Taxonomy" id="1908690"/>
    <lineage>
        <taxon>Bacteria</taxon>
        <taxon>Pseudomonadati</taxon>
        <taxon>Planctomycetota</taxon>
        <taxon>Planctomycetia</taxon>
        <taxon>Gemmatales</taxon>
        <taxon>Gemmataceae</taxon>
        <taxon>Fimbriiglobus</taxon>
    </lineage>
</organism>
<dbReference type="PANTHER" id="PTHR42718">
    <property type="entry name" value="MAJOR FACILITATOR SUPERFAMILY MULTIDRUG TRANSPORTER MFSC"/>
    <property type="match status" value="1"/>
</dbReference>
<feature type="transmembrane region" description="Helical" evidence="8">
    <location>
        <begin position="53"/>
        <end position="74"/>
    </location>
</feature>
<feature type="transmembrane region" description="Helical" evidence="8">
    <location>
        <begin position="346"/>
        <end position="363"/>
    </location>
</feature>
<evidence type="ECO:0000256" key="2">
    <source>
        <dbReference type="ARBA" id="ARBA00008537"/>
    </source>
</evidence>
<feature type="transmembrane region" description="Helical" evidence="8">
    <location>
        <begin position="318"/>
        <end position="339"/>
    </location>
</feature>
<dbReference type="SUPFAM" id="SSF103473">
    <property type="entry name" value="MFS general substrate transporter"/>
    <property type="match status" value="1"/>
</dbReference>
<evidence type="ECO:0000256" key="8">
    <source>
        <dbReference type="SAM" id="Phobius"/>
    </source>
</evidence>
<dbReference type="Proteomes" id="UP000214646">
    <property type="component" value="Unassembled WGS sequence"/>
</dbReference>
<dbReference type="InterPro" id="IPR011701">
    <property type="entry name" value="MFS"/>
</dbReference>
<dbReference type="RefSeq" id="WP_088256233.1">
    <property type="nucleotide sequence ID" value="NZ_NIDE01000008.1"/>
</dbReference>
<dbReference type="OrthoDB" id="6360at2"/>
<dbReference type="AlphaFoldDB" id="A0A225DRS8"/>
<feature type="transmembrane region" description="Helical" evidence="8">
    <location>
        <begin position="209"/>
        <end position="228"/>
    </location>
</feature>
<evidence type="ECO:0000256" key="1">
    <source>
        <dbReference type="ARBA" id="ARBA00004651"/>
    </source>
</evidence>
<comment type="similarity">
    <text evidence="2">Belongs to the major facilitator superfamily. EmrB family.</text>
</comment>
<dbReference type="CDD" id="cd17503">
    <property type="entry name" value="MFS_LmrB_MDR_like"/>
    <property type="match status" value="1"/>
</dbReference>
<dbReference type="EMBL" id="NIDE01000008">
    <property type="protein sequence ID" value="OWK40286.1"/>
    <property type="molecule type" value="Genomic_DNA"/>
</dbReference>
<dbReference type="Gene3D" id="1.20.1250.20">
    <property type="entry name" value="MFS general substrate transporter like domains"/>
    <property type="match status" value="1"/>
</dbReference>
<gene>
    <name evidence="10" type="ORF">FRUB_05205</name>
</gene>